<keyword evidence="2 7" id="KW-0328">Glycosyltransferase</keyword>
<evidence type="ECO:0000256" key="4">
    <source>
        <dbReference type="ARBA" id="ARBA00023027"/>
    </source>
</evidence>
<dbReference type="InterPro" id="IPR037197">
    <property type="entry name" value="WWE_dom_sf"/>
</dbReference>
<accession>A0A498MB58</accession>
<evidence type="ECO:0000313" key="9">
    <source>
        <dbReference type="EMBL" id="RXN14735.1"/>
    </source>
</evidence>
<evidence type="ECO:0000256" key="3">
    <source>
        <dbReference type="ARBA" id="ARBA00022679"/>
    </source>
</evidence>
<keyword evidence="10" id="KW-1185">Reference proteome</keyword>
<dbReference type="Proteomes" id="UP000290572">
    <property type="component" value="Unassembled WGS sequence"/>
</dbReference>
<dbReference type="GO" id="GO:0005737">
    <property type="term" value="C:cytoplasm"/>
    <property type="evidence" value="ECO:0007669"/>
    <property type="project" value="TreeGrafter"/>
</dbReference>
<evidence type="ECO:0000256" key="5">
    <source>
        <dbReference type="ARBA" id="ARBA00023242"/>
    </source>
</evidence>
<evidence type="ECO:0000256" key="7">
    <source>
        <dbReference type="RuleBase" id="RU362114"/>
    </source>
</evidence>
<dbReference type="AlphaFoldDB" id="A0A498MB58"/>
<dbReference type="EMBL" id="QBIY01012881">
    <property type="protein sequence ID" value="RXN14735.1"/>
    <property type="molecule type" value="Genomic_DNA"/>
</dbReference>
<keyword evidence="3 7" id="KW-0808">Transferase</keyword>
<dbReference type="FunFam" id="3.90.228.10:FF:000008">
    <property type="entry name" value="Poly [ADP-ribose] polymerase"/>
    <property type="match status" value="1"/>
</dbReference>
<sequence>MSRSHSLPGALNLSALATSLPDTESRAVFLVIGYSDAEVSDACRELKRAYDNQCTTQTFTPDEMNCLTPDEMDQLLFKVDSLHLKVEMNSSEEWVVKGLKDGVNEVLKLTKDAALRQSREKAQDLLYSQVTWCILGLHGVWQKVPKDINFKLEKKDVKDGFVDTKGVQWTVDLQNMEATSCDSGQVTALKRLENLPDFAVPIYWDNMNKSETFKVIELDQSSGEYETVKMDFKRTVTKTVLKIQRIQNINLRRLYEVRKTELENRNDSMGAGEKILYHGTSKESCTSIMNTNFNRSLAGQNATVYGQGTYFAVNASYSSNPIYAVPAADGNQYMFVARVLTGYHTQGQTNMKTPPVRVAPDHLYDSVVDNTLNPSMFVVFHDCQAYPDYLITFK</sequence>
<comment type="caution">
    <text evidence="9">The sequence shown here is derived from an EMBL/GenBank/DDBJ whole genome shotgun (WGS) entry which is preliminary data.</text>
</comment>
<evidence type="ECO:0000313" key="10">
    <source>
        <dbReference type="Proteomes" id="UP000290572"/>
    </source>
</evidence>
<evidence type="ECO:0000256" key="6">
    <source>
        <dbReference type="ARBA" id="ARBA00024347"/>
    </source>
</evidence>
<evidence type="ECO:0000256" key="1">
    <source>
        <dbReference type="ARBA" id="ARBA00004123"/>
    </source>
</evidence>
<dbReference type="InterPro" id="IPR012317">
    <property type="entry name" value="Poly(ADP-ribose)pol_cat_dom"/>
</dbReference>
<dbReference type="InterPro" id="IPR052056">
    <property type="entry name" value="Mono-ARTD/PARP"/>
</dbReference>
<organism evidence="9 10">
    <name type="scientific">Labeo rohita</name>
    <name type="common">Indian major carp</name>
    <name type="synonym">Cyprinus rohita</name>
    <dbReference type="NCBI Taxonomy" id="84645"/>
    <lineage>
        <taxon>Eukaryota</taxon>
        <taxon>Metazoa</taxon>
        <taxon>Chordata</taxon>
        <taxon>Craniata</taxon>
        <taxon>Vertebrata</taxon>
        <taxon>Euteleostomi</taxon>
        <taxon>Actinopterygii</taxon>
        <taxon>Neopterygii</taxon>
        <taxon>Teleostei</taxon>
        <taxon>Ostariophysi</taxon>
        <taxon>Cypriniformes</taxon>
        <taxon>Cyprinidae</taxon>
        <taxon>Labeoninae</taxon>
        <taxon>Labeonini</taxon>
        <taxon>Labeo</taxon>
    </lineage>
</organism>
<dbReference type="EC" id="2.4.2.-" evidence="7"/>
<proteinExistence type="inferred from homology"/>
<dbReference type="PANTHER" id="PTHR14453:SF107">
    <property type="entry name" value="POLY [ADP-RIBOSE] POLYMERASE"/>
    <property type="match status" value="1"/>
</dbReference>
<dbReference type="GO" id="GO:0070212">
    <property type="term" value="P:protein poly-ADP-ribosylation"/>
    <property type="evidence" value="ECO:0007669"/>
    <property type="project" value="TreeGrafter"/>
</dbReference>
<dbReference type="GO" id="GO:0003950">
    <property type="term" value="F:NAD+ poly-ADP-ribosyltransferase activity"/>
    <property type="evidence" value="ECO:0007669"/>
    <property type="project" value="UniProtKB-UniRule"/>
</dbReference>
<dbReference type="STRING" id="84645.A0A498MB58"/>
<feature type="domain" description="PARP catalytic" evidence="8">
    <location>
        <begin position="200"/>
        <end position="394"/>
    </location>
</feature>
<comment type="similarity">
    <text evidence="6">Belongs to the ARTD/PARP family.</text>
</comment>
<dbReference type="GO" id="GO:0005634">
    <property type="term" value="C:nucleus"/>
    <property type="evidence" value="ECO:0007669"/>
    <property type="project" value="UniProtKB-SubCell"/>
</dbReference>
<name>A0A498MB58_LABRO</name>
<keyword evidence="5" id="KW-0539">Nucleus</keyword>
<dbReference type="GO" id="GO:1990404">
    <property type="term" value="F:NAD+-protein mono-ADP-ribosyltransferase activity"/>
    <property type="evidence" value="ECO:0007669"/>
    <property type="project" value="TreeGrafter"/>
</dbReference>
<dbReference type="Gene3D" id="3.30.720.50">
    <property type="match status" value="1"/>
</dbReference>
<evidence type="ECO:0000256" key="2">
    <source>
        <dbReference type="ARBA" id="ARBA00022676"/>
    </source>
</evidence>
<dbReference type="CDD" id="cd01439">
    <property type="entry name" value="TCCD_inducible_PARP_like"/>
    <property type="match status" value="1"/>
</dbReference>
<dbReference type="GO" id="GO:0010629">
    <property type="term" value="P:negative regulation of gene expression"/>
    <property type="evidence" value="ECO:0007669"/>
    <property type="project" value="TreeGrafter"/>
</dbReference>
<dbReference type="PROSITE" id="PS51059">
    <property type="entry name" value="PARP_CATALYTIC"/>
    <property type="match status" value="1"/>
</dbReference>
<dbReference type="SUPFAM" id="SSF117839">
    <property type="entry name" value="WWE domain"/>
    <property type="match status" value="1"/>
</dbReference>
<dbReference type="SUPFAM" id="SSF56399">
    <property type="entry name" value="ADP-ribosylation"/>
    <property type="match status" value="1"/>
</dbReference>
<dbReference type="Pfam" id="PF00644">
    <property type="entry name" value="PARP"/>
    <property type="match status" value="1"/>
</dbReference>
<protein>
    <recommendedName>
        <fullName evidence="7">Poly [ADP-ribose] polymerase</fullName>
        <shortName evidence="7">PARP</shortName>
        <ecNumber evidence="7">2.4.2.-</ecNumber>
    </recommendedName>
</protein>
<dbReference type="GO" id="GO:0003714">
    <property type="term" value="F:transcription corepressor activity"/>
    <property type="evidence" value="ECO:0007669"/>
    <property type="project" value="TreeGrafter"/>
</dbReference>
<comment type="subcellular location">
    <subcellularLocation>
        <location evidence="1">Nucleus</location>
    </subcellularLocation>
</comment>
<dbReference type="PANTHER" id="PTHR14453">
    <property type="entry name" value="PARP/ZINC FINGER CCCH TYPE DOMAIN CONTAINING PROTEIN"/>
    <property type="match status" value="1"/>
</dbReference>
<keyword evidence="4 7" id="KW-0520">NAD</keyword>
<reference evidence="9 10" key="1">
    <citation type="submission" date="2018-03" db="EMBL/GenBank/DDBJ databases">
        <title>Draft genome sequence of Rohu Carp (Labeo rohita).</title>
        <authorList>
            <person name="Das P."/>
            <person name="Kushwaha B."/>
            <person name="Joshi C.G."/>
            <person name="Kumar D."/>
            <person name="Nagpure N.S."/>
            <person name="Sahoo L."/>
            <person name="Das S.P."/>
            <person name="Bit A."/>
            <person name="Patnaik S."/>
            <person name="Meher P.K."/>
            <person name="Jayasankar P."/>
            <person name="Koringa P.G."/>
            <person name="Patel N.V."/>
            <person name="Hinsu A.T."/>
            <person name="Kumar R."/>
            <person name="Pandey M."/>
            <person name="Agarwal S."/>
            <person name="Srivastava S."/>
            <person name="Singh M."/>
            <person name="Iquebal M.A."/>
            <person name="Jaiswal S."/>
            <person name="Angadi U.B."/>
            <person name="Kumar N."/>
            <person name="Raza M."/>
            <person name="Shah T.M."/>
            <person name="Rai A."/>
            <person name="Jena J.K."/>
        </authorList>
    </citation>
    <scope>NUCLEOTIDE SEQUENCE [LARGE SCALE GENOMIC DNA]</scope>
    <source>
        <strain evidence="9">DASCIFA01</strain>
        <tissue evidence="9">Testis</tissue>
    </source>
</reference>
<evidence type="ECO:0000259" key="8">
    <source>
        <dbReference type="PROSITE" id="PS51059"/>
    </source>
</evidence>
<gene>
    <name evidence="9" type="ORF">ROHU_028545</name>
</gene>
<dbReference type="Gene3D" id="3.90.228.10">
    <property type="match status" value="1"/>
</dbReference>